<dbReference type="EC" id="5.3.1.24" evidence="4 10"/>
<keyword evidence="8 10" id="KW-0057">Aromatic amino acid biosynthesis</keyword>
<keyword evidence="13" id="KW-1185">Reference proteome</keyword>
<dbReference type="Gene3D" id="3.20.20.70">
    <property type="entry name" value="Aldolase class I"/>
    <property type="match status" value="1"/>
</dbReference>
<evidence type="ECO:0000256" key="1">
    <source>
        <dbReference type="ARBA" id="ARBA00001164"/>
    </source>
</evidence>
<dbReference type="RefSeq" id="WP_149436332.1">
    <property type="nucleotide sequence ID" value="NZ_VTPX01000009.1"/>
</dbReference>
<evidence type="ECO:0000256" key="6">
    <source>
        <dbReference type="ARBA" id="ARBA00022605"/>
    </source>
</evidence>
<evidence type="ECO:0000256" key="5">
    <source>
        <dbReference type="ARBA" id="ARBA00022272"/>
    </source>
</evidence>
<evidence type="ECO:0000256" key="8">
    <source>
        <dbReference type="ARBA" id="ARBA00023141"/>
    </source>
</evidence>
<reference evidence="12 13" key="1">
    <citation type="submission" date="2019-08" db="EMBL/GenBank/DDBJ databases">
        <title>Bioinformatics analysis of the strain L3 and L5.</title>
        <authorList>
            <person name="Li X."/>
        </authorList>
    </citation>
    <scope>NUCLEOTIDE SEQUENCE [LARGE SCALE GENOMIC DNA]</scope>
    <source>
        <strain evidence="12 13">L3</strain>
    </source>
</reference>
<dbReference type="PANTHER" id="PTHR42894">
    <property type="entry name" value="N-(5'-PHOSPHORIBOSYL)ANTHRANILATE ISOMERASE"/>
    <property type="match status" value="1"/>
</dbReference>
<dbReference type="GO" id="GO:0004640">
    <property type="term" value="F:phosphoribosylanthranilate isomerase activity"/>
    <property type="evidence" value="ECO:0007669"/>
    <property type="project" value="UniProtKB-UniRule"/>
</dbReference>
<comment type="pathway">
    <text evidence="2 10">Amino-acid biosynthesis; L-tryptophan biosynthesis; L-tryptophan from chorismate: step 3/5.</text>
</comment>
<comment type="similarity">
    <text evidence="3 10">Belongs to the TrpF family.</text>
</comment>
<keyword evidence="7 10" id="KW-0822">Tryptophan biosynthesis</keyword>
<dbReference type="InterPro" id="IPR011060">
    <property type="entry name" value="RibuloseP-bd_barrel"/>
</dbReference>
<name>A0A640WDG9_9GAMM</name>
<accession>A0A640WDG9</accession>
<dbReference type="PANTHER" id="PTHR42894:SF1">
    <property type="entry name" value="N-(5'-PHOSPHORIBOSYL)ANTHRANILATE ISOMERASE"/>
    <property type="match status" value="1"/>
</dbReference>
<dbReference type="InterPro" id="IPR044643">
    <property type="entry name" value="TrpF_fam"/>
</dbReference>
<evidence type="ECO:0000256" key="4">
    <source>
        <dbReference type="ARBA" id="ARBA00012572"/>
    </source>
</evidence>
<dbReference type="CDD" id="cd00405">
    <property type="entry name" value="PRAI"/>
    <property type="match status" value="1"/>
</dbReference>
<dbReference type="SUPFAM" id="SSF51366">
    <property type="entry name" value="Ribulose-phoshate binding barrel"/>
    <property type="match status" value="1"/>
</dbReference>
<dbReference type="UniPathway" id="UPA00035">
    <property type="reaction ID" value="UER00042"/>
</dbReference>
<comment type="caution">
    <text evidence="12">The sequence shown here is derived from an EMBL/GenBank/DDBJ whole genome shotgun (WGS) entry which is preliminary data.</text>
</comment>
<gene>
    <name evidence="10" type="primary">trpF</name>
    <name evidence="12" type="ORF">F0A16_15595</name>
</gene>
<dbReference type="InterPro" id="IPR001240">
    <property type="entry name" value="PRAI_dom"/>
</dbReference>
<keyword evidence="9 10" id="KW-0413">Isomerase</keyword>
<evidence type="ECO:0000256" key="2">
    <source>
        <dbReference type="ARBA" id="ARBA00004664"/>
    </source>
</evidence>
<organism evidence="12 13">
    <name type="scientific">Salinicola corii</name>
    <dbReference type="NCBI Taxonomy" id="2606937"/>
    <lineage>
        <taxon>Bacteria</taxon>
        <taxon>Pseudomonadati</taxon>
        <taxon>Pseudomonadota</taxon>
        <taxon>Gammaproteobacteria</taxon>
        <taxon>Oceanospirillales</taxon>
        <taxon>Halomonadaceae</taxon>
        <taxon>Salinicola</taxon>
    </lineage>
</organism>
<evidence type="ECO:0000256" key="9">
    <source>
        <dbReference type="ARBA" id="ARBA00023235"/>
    </source>
</evidence>
<keyword evidence="6 10" id="KW-0028">Amino-acid biosynthesis</keyword>
<dbReference type="Proteomes" id="UP000466024">
    <property type="component" value="Unassembled WGS sequence"/>
</dbReference>
<evidence type="ECO:0000256" key="10">
    <source>
        <dbReference type="HAMAP-Rule" id="MF_00135"/>
    </source>
</evidence>
<dbReference type="InterPro" id="IPR013785">
    <property type="entry name" value="Aldolase_TIM"/>
</dbReference>
<dbReference type="FunFam" id="3.20.20.70:FF:000075">
    <property type="entry name" value="Tryptophan biosynthesis protein TRP1"/>
    <property type="match status" value="1"/>
</dbReference>
<dbReference type="AlphaFoldDB" id="A0A640WDG9"/>
<sequence length="226" mass="23985">MNPVRIKICGLTRAEDIRVAIACGADALGFVMWAGSGRAIDADGLAMLSATVSPFLTRVGLFVDPSVADVEACLPYLDLLQFHGDEPADFCARFDKPWIKAVRMRDDIDLQAVAETYSGAGALLLDAFRPGVPGGTGETFDWRRIPDSLAKPVILAGGLTPDNVADAITRVRPYAVDVSGGVESRKGIKDPLRIRAFCERVQATNAALSPTPSDASSFTTNSSTAN</sequence>
<protein>
    <recommendedName>
        <fullName evidence="5 10">N-(5'-phosphoribosyl)anthranilate isomerase</fullName>
        <shortName evidence="10">PRAI</shortName>
        <ecNumber evidence="4 10">5.3.1.24</ecNumber>
    </recommendedName>
</protein>
<dbReference type="NCBIfam" id="NF002298">
    <property type="entry name" value="PRK01222.1-4"/>
    <property type="match status" value="1"/>
</dbReference>
<dbReference type="GO" id="GO:0000162">
    <property type="term" value="P:L-tryptophan biosynthetic process"/>
    <property type="evidence" value="ECO:0007669"/>
    <property type="project" value="UniProtKB-UniRule"/>
</dbReference>
<evidence type="ECO:0000313" key="13">
    <source>
        <dbReference type="Proteomes" id="UP000466024"/>
    </source>
</evidence>
<comment type="catalytic activity">
    <reaction evidence="1 10">
        <text>N-(5-phospho-beta-D-ribosyl)anthranilate = 1-(2-carboxyphenylamino)-1-deoxy-D-ribulose 5-phosphate</text>
        <dbReference type="Rhea" id="RHEA:21540"/>
        <dbReference type="ChEBI" id="CHEBI:18277"/>
        <dbReference type="ChEBI" id="CHEBI:58613"/>
        <dbReference type="EC" id="5.3.1.24"/>
    </reaction>
</comment>
<proteinExistence type="inferred from homology"/>
<evidence type="ECO:0000256" key="3">
    <source>
        <dbReference type="ARBA" id="ARBA00007571"/>
    </source>
</evidence>
<feature type="domain" description="N-(5'phosphoribosyl) anthranilate isomerase (PRAI)" evidence="11">
    <location>
        <begin position="6"/>
        <end position="199"/>
    </location>
</feature>
<evidence type="ECO:0000313" key="12">
    <source>
        <dbReference type="EMBL" id="KAA0016921.1"/>
    </source>
</evidence>
<evidence type="ECO:0000259" key="11">
    <source>
        <dbReference type="Pfam" id="PF00697"/>
    </source>
</evidence>
<dbReference type="Pfam" id="PF00697">
    <property type="entry name" value="PRAI"/>
    <property type="match status" value="1"/>
</dbReference>
<dbReference type="HAMAP" id="MF_00135">
    <property type="entry name" value="PRAI"/>
    <property type="match status" value="1"/>
</dbReference>
<dbReference type="EMBL" id="VTPX01000009">
    <property type="protein sequence ID" value="KAA0016921.1"/>
    <property type="molecule type" value="Genomic_DNA"/>
</dbReference>
<evidence type="ECO:0000256" key="7">
    <source>
        <dbReference type="ARBA" id="ARBA00022822"/>
    </source>
</evidence>